<dbReference type="InterPro" id="IPR002108">
    <property type="entry name" value="ADF-H"/>
</dbReference>
<comment type="catalytic activity">
    <reaction evidence="1">
        <text>ATP + H2O = ADP + phosphate + H(+)</text>
        <dbReference type="Rhea" id="RHEA:13065"/>
        <dbReference type="ChEBI" id="CHEBI:15377"/>
        <dbReference type="ChEBI" id="CHEBI:15378"/>
        <dbReference type="ChEBI" id="CHEBI:30616"/>
        <dbReference type="ChEBI" id="CHEBI:43474"/>
        <dbReference type="ChEBI" id="CHEBI:456216"/>
    </reaction>
</comment>
<dbReference type="InterPro" id="IPR051681">
    <property type="entry name" value="Ser/Thr_Kinases-Pseudokinases"/>
</dbReference>
<dbReference type="GO" id="GO:0005524">
    <property type="term" value="F:ATP binding"/>
    <property type="evidence" value="ECO:0007669"/>
    <property type="project" value="InterPro"/>
</dbReference>
<keyword evidence="8" id="KW-1185">Reference proteome</keyword>
<proteinExistence type="inferred from homology"/>
<evidence type="ECO:0000259" key="6">
    <source>
        <dbReference type="PROSITE" id="PS51263"/>
    </source>
</evidence>
<reference evidence="7 8" key="1">
    <citation type="journal article" date="2014" name="Genome Biol. Evol.">
        <title>The secreted proteins of Achlya hypogyna and Thraustotheca clavata identify the ancestral oomycete secretome and reveal gene acquisitions by horizontal gene transfer.</title>
        <authorList>
            <person name="Misner I."/>
            <person name="Blouin N."/>
            <person name="Leonard G."/>
            <person name="Richards T.A."/>
            <person name="Lane C.E."/>
        </authorList>
    </citation>
    <scope>NUCLEOTIDE SEQUENCE [LARGE SCALE GENOMIC DNA]</scope>
    <source>
        <strain evidence="7 8">ATCC 34112</strain>
    </source>
</reference>
<feature type="region of interest" description="Disordered" evidence="3">
    <location>
        <begin position="1391"/>
        <end position="1411"/>
    </location>
</feature>
<dbReference type="Pfam" id="PF00022">
    <property type="entry name" value="Actin"/>
    <property type="match status" value="2"/>
</dbReference>
<dbReference type="InterPro" id="IPR008271">
    <property type="entry name" value="Ser/Thr_kinase_AS"/>
</dbReference>
<dbReference type="Gene3D" id="2.160.20.120">
    <property type="match status" value="1"/>
</dbReference>
<name>A0A1W0A6B6_9STRA</name>
<dbReference type="InterPro" id="IPR043129">
    <property type="entry name" value="ATPase_NBD"/>
</dbReference>
<feature type="transmembrane region" description="Helical" evidence="4">
    <location>
        <begin position="374"/>
        <end position="392"/>
    </location>
</feature>
<dbReference type="SUPFAM" id="SSF53067">
    <property type="entry name" value="Actin-like ATPase domain"/>
    <property type="match status" value="2"/>
</dbReference>
<dbReference type="PROSITE" id="PS50011">
    <property type="entry name" value="PROTEIN_KINASE_DOM"/>
    <property type="match status" value="1"/>
</dbReference>
<dbReference type="InterPro" id="IPR011009">
    <property type="entry name" value="Kinase-like_dom_sf"/>
</dbReference>
<dbReference type="STRING" id="74557.A0A1W0A6B6"/>
<dbReference type="PANTHER" id="PTHR44329">
    <property type="entry name" value="SERINE/THREONINE-PROTEIN KINASE TNNI3K-RELATED"/>
    <property type="match status" value="1"/>
</dbReference>
<protein>
    <submittedName>
        <fullName evidence="7">Kinase</fullName>
    </submittedName>
</protein>
<dbReference type="InterPro" id="IPR000719">
    <property type="entry name" value="Prot_kinase_dom"/>
</dbReference>
<dbReference type="SMART" id="SM00220">
    <property type="entry name" value="S_TKc"/>
    <property type="match status" value="1"/>
</dbReference>
<dbReference type="Pfam" id="PF07714">
    <property type="entry name" value="PK_Tyr_Ser-Thr"/>
    <property type="match status" value="1"/>
</dbReference>
<dbReference type="CDD" id="cd13999">
    <property type="entry name" value="STKc_MAP3K-like"/>
    <property type="match status" value="1"/>
</dbReference>
<comment type="similarity">
    <text evidence="2">Belongs to the actin family.</text>
</comment>
<dbReference type="InterPro" id="IPR029006">
    <property type="entry name" value="ADF-H/Gelsolin-like_dom_sf"/>
</dbReference>
<dbReference type="CDD" id="cd10207">
    <property type="entry name" value="ASKHA_NBD_Arp10"/>
    <property type="match status" value="1"/>
</dbReference>
<evidence type="ECO:0000256" key="3">
    <source>
        <dbReference type="SAM" id="MobiDB-lite"/>
    </source>
</evidence>
<dbReference type="SMART" id="SM00268">
    <property type="entry name" value="ACTIN"/>
    <property type="match status" value="1"/>
</dbReference>
<dbReference type="InterPro" id="IPR001245">
    <property type="entry name" value="Ser-Thr/Tyr_kinase_cat_dom"/>
</dbReference>
<evidence type="ECO:0000313" key="8">
    <source>
        <dbReference type="Proteomes" id="UP000243217"/>
    </source>
</evidence>
<dbReference type="CDD" id="cd17039">
    <property type="entry name" value="Ubl_ubiquitin_like"/>
    <property type="match status" value="1"/>
</dbReference>
<dbReference type="SUPFAM" id="SSF56112">
    <property type="entry name" value="Protein kinase-like (PK-like)"/>
    <property type="match status" value="1"/>
</dbReference>
<dbReference type="InterPro" id="IPR029071">
    <property type="entry name" value="Ubiquitin-like_domsf"/>
</dbReference>
<organism evidence="7 8">
    <name type="scientific">Thraustotheca clavata</name>
    <dbReference type="NCBI Taxonomy" id="74557"/>
    <lineage>
        <taxon>Eukaryota</taxon>
        <taxon>Sar</taxon>
        <taxon>Stramenopiles</taxon>
        <taxon>Oomycota</taxon>
        <taxon>Saprolegniomycetes</taxon>
        <taxon>Saprolegniales</taxon>
        <taxon>Achlyaceae</taxon>
        <taxon>Thraustotheca</taxon>
    </lineage>
</organism>
<dbReference type="Gene3D" id="3.90.640.10">
    <property type="entry name" value="Actin, Chain A, domain 4"/>
    <property type="match status" value="1"/>
</dbReference>
<comment type="caution">
    <text evidence="7">The sequence shown here is derived from an EMBL/GenBank/DDBJ whole genome shotgun (WGS) entry which is preliminary data.</text>
</comment>
<evidence type="ECO:0000259" key="5">
    <source>
        <dbReference type="PROSITE" id="PS50011"/>
    </source>
</evidence>
<dbReference type="SUPFAM" id="SSF55753">
    <property type="entry name" value="Actin depolymerizing proteins"/>
    <property type="match status" value="1"/>
</dbReference>
<dbReference type="GO" id="GO:0004674">
    <property type="term" value="F:protein serine/threonine kinase activity"/>
    <property type="evidence" value="ECO:0007669"/>
    <property type="project" value="TreeGrafter"/>
</dbReference>
<dbReference type="PROSITE" id="PS00108">
    <property type="entry name" value="PROTEIN_KINASE_ST"/>
    <property type="match status" value="1"/>
</dbReference>
<evidence type="ECO:0000256" key="4">
    <source>
        <dbReference type="SAM" id="Phobius"/>
    </source>
</evidence>
<feature type="domain" description="ADF-H" evidence="6">
    <location>
        <begin position="1063"/>
        <end position="1236"/>
    </location>
</feature>
<dbReference type="SUPFAM" id="SSF54236">
    <property type="entry name" value="Ubiquitin-like"/>
    <property type="match status" value="1"/>
</dbReference>
<keyword evidence="4" id="KW-0812">Transmembrane</keyword>
<keyword evidence="7" id="KW-0418">Kinase</keyword>
<keyword evidence="4" id="KW-0472">Membrane</keyword>
<accession>A0A1W0A6B6</accession>
<feature type="domain" description="Protein kinase" evidence="5">
    <location>
        <begin position="1444"/>
        <end position="1706"/>
    </location>
</feature>
<sequence>MAATIVAPGVFHRALNLSSLHSLVGVQLRLPGRVFVSTRLRNDLNETLPAAEVLITSNSSDLVELVTAQVVNATIDSSIQEWKMQVGSNDPVLKLAMQDTSSRVQGSLLVHIILNEPVRSVATSAQTIFGDGTVLFNDSTGEVDIAAYGNENLWIESITPIKVKGMTLSTYGAGNIQFKTPSLTLHRTLDMNVFGIGSIAIEAAEAIVDSVESTIGGQGSIFVNGKYDVADMASHILGSGSINYYPHGSCSKSKVDIVGVGNINAGSWVCLRTHASVLGSGKAIVQVIDVLDVSGIGRGHIEYFNATPVSLPDGRRGFFYGPRVELALVNTYKTYLPLDTPEWQAMFVSVGPANSGWFRIANISDMLSVQSSSFLAVGVAFGMLVMFLIAIIRRKQPPRFRYNDSYFDVKELKDHCGIASSFTALKNPTFVDKLIWKTSKHHVHLVQLFVRIDVGMITVTENGKATDIAVAQHCTEIKLTRRRDVRIITRQGHVQVKYAFADRLSAVEFCGCVELIQHIDHLREARSIPETINFDKNMTKYTKATLNFAKEMWTLAMWRELWPYSGLLTSLESVLDKISTATSTTEVRAIDTILTEIHDQFYPHATINFLDDQDGIRYYRHDNKSGVACEYSIVKDPSLFDKMMSPTHSKNHAMLFVRIDNGSVMIKGNDESTSTIETEDLWVQVHGKKDVWIGTDEKSHTALSFENRISAIEFCAAIELIQHIAHLRHPRNTLVYPIANDPVLHHNLETMQQFVEEMWTLAMWRELWPYSNMIESIQECLTILSDASEIQEIKQMHNILCDLYNTFYPQANITFLDERDHIRFYRPSYLALFNTVVNRPCTVSTRLNLRLRLRTGIYLLISSITLNPSRHSYPGAAPLPMFGFTGLQSKRNKTTDEQLFHAVDAALDDVRRLNGSTTWVFLGFHASEVSMEVLAMGIGPISDEQNWPEALFDASSLCYGLCRIEPEEYSLSSTSLLSSPKTPRSNGTFSFPIAYTISFCWKGVTLPFALRAKHTEFHKRIQEHLGGMAHITLKSPEDLSLESMRRFLPMTKRRSISKRLNIVRSIEFSPEIVSAYEDIRFDGNPFNWLIAGYAILGEDEAPTLVLLETGMSGLQALKGLGGMGSSLIQTTGVKYIYIRLDVPMQQGTVSKYVLITWQSWDIGSPRLRSSSCDSDMFNDTLLEPPMPDPSFESKVVSAANAHAHAGEIYKFFQHHVHFFASTMSDISEEAIRERVRRSIDSDRMLLRVVCVQATGDAQPAVCIEIPREAILLDLKKEIARVIGIPEDRQRLVWFHTKEDVDNVFHATSQATVLQLDTHRLRDDIGLEHGDKIHVDDLSSDSVLFKLVQQLNSGSDVVSLSAERRHEVELTVEAREAELKRTMCATQDLLEEKTKTEVQPQEPSSDGEPVAVESTEVNDLKNQMRVLEVQKQYLDIPYETIRILEGKENELGIGKCATVYRGMWMTRKTIAEVAIKLFRYVRLTDKIMQDYTQEVALLRQLKHPNIVLFIGACINPKLMILTEYCSRKSLYSVIHNKAMFATIPWKFKVRMVLDAARGIAYLHSNRIIHRDIKSHNMLVDDDWRVKVADFGISKVLDVGAQAFTHCGTSGWVAPEVLLDEDIGYTFKADNWSFAIVMWEIIAGSHENPFLGMAPVKFYHQTINKGLRPEIDESVDSAYADLIRECWDSDPPARPSFSTIVERLETILSDLGMDTGLPPTFAGGYHGTLSGLSGERSPRSVIRCDIAEKMLQTPPMTKSQWTEYMGKHLYDICFRELRVTPKGRRFVIVEDLLFPRNLREAIVDVIFTILKAKQLVLVPAITSALYATYQKTALIVDAGWIETRILPVFERMPIISCYKTTGLASQYACAGLKGHIQSRGTSVEDILERACFVLPPTTEDNPLQVEDADFFSYTSKALKLPGTARHECLEALFTGTDQYISIPDTIVECIEKCPIDARKALIENIICIGGTSMLPGFRARLQHELQAEFPSATVLPTLFPPSLMSWVGASIYATTTDAINNSVTLEAYEKNPIVYDWMEITPYDP</sequence>
<evidence type="ECO:0000256" key="2">
    <source>
        <dbReference type="RuleBase" id="RU000487"/>
    </source>
</evidence>
<gene>
    <name evidence="7" type="ORF">THRCLA_02117</name>
</gene>
<evidence type="ECO:0000256" key="1">
    <source>
        <dbReference type="ARBA" id="ARBA00049360"/>
    </source>
</evidence>
<dbReference type="OrthoDB" id="28230at2759"/>
<evidence type="ECO:0000313" key="7">
    <source>
        <dbReference type="EMBL" id="OQS05795.1"/>
    </source>
</evidence>
<dbReference type="PROSITE" id="PS51263">
    <property type="entry name" value="ADF_H"/>
    <property type="match status" value="1"/>
</dbReference>
<dbReference type="InterPro" id="IPR004000">
    <property type="entry name" value="Actin"/>
</dbReference>
<dbReference type="Pfam" id="PF00241">
    <property type="entry name" value="Cofilin_ADF"/>
    <property type="match status" value="1"/>
</dbReference>
<dbReference type="EMBL" id="JNBS01000414">
    <property type="protein sequence ID" value="OQS05795.1"/>
    <property type="molecule type" value="Genomic_DNA"/>
</dbReference>
<dbReference type="GO" id="GO:0003779">
    <property type="term" value="F:actin binding"/>
    <property type="evidence" value="ECO:0007669"/>
    <property type="project" value="InterPro"/>
</dbReference>
<dbReference type="Proteomes" id="UP000243217">
    <property type="component" value="Unassembled WGS sequence"/>
</dbReference>
<keyword evidence="7" id="KW-0808">Transferase</keyword>
<dbReference type="Gene3D" id="3.30.200.20">
    <property type="entry name" value="Phosphorylase Kinase, domain 1"/>
    <property type="match status" value="1"/>
</dbReference>
<keyword evidence="4" id="KW-1133">Transmembrane helix</keyword>
<dbReference type="Gene3D" id="1.10.510.10">
    <property type="entry name" value="Transferase(Phosphotransferase) domain 1"/>
    <property type="match status" value="1"/>
</dbReference>
<dbReference type="Gene3D" id="3.30.420.40">
    <property type="match status" value="2"/>
</dbReference>
<dbReference type="Gene3D" id="3.40.20.10">
    <property type="entry name" value="Severin"/>
    <property type="match status" value="2"/>
</dbReference>